<sequence length="71" mass="7149">MLVELFPVLSCSDLDRGWRVVGPLAIPCDLAGGSRAGAAMSHSIFHWVRSGLPGYSAGLGVDLAGGAPGGV</sequence>
<dbReference type="EMBL" id="KV006359">
    <property type="protein sequence ID" value="KZV32748.1"/>
    <property type="molecule type" value="Genomic_DNA"/>
</dbReference>
<gene>
    <name evidence="1" type="ORF">F511_31458</name>
</gene>
<dbReference type="AlphaFoldDB" id="A0A2Z7BKU5"/>
<evidence type="ECO:0000313" key="1">
    <source>
        <dbReference type="EMBL" id="KZV32748.1"/>
    </source>
</evidence>
<evidence type="ECO:0000313" key="2">
    <source>
        <dbReference type="Proteomes" id="UP000250235"/>
    </source>
</evidence>
<accession>A0A2Z7BKU5</accession>
<reference evidence="1 2" key="1">
    <citation type="journal article" date="2015" name="Proc. Natl. Acad. Sci. U.S.A.">
        <title>The resurrection genome of Boea hygrometrica: A blueprint for survival of dehydration.</title>
        <authorList>
            <person name="Xiao L."/>
            <person name="Yang G."/>
            <person name="Zhang L."/>
            <person name="Yang X."/>
            <person name="Zhao S."/>
            <person name="Ji Z."/>
            <person name="Zhou Q."/>
            <person name="Hu M."/>
            <person name="Wang Y."/>
            <person name="Chen M."/>
            <person name="Xu Y."/>
            <person name="Jin H."/>
            <person name="Xiao X."/>
            <person name="Hu G."/>
            <person name="Bao F."/>
            <person name="Hu Y."/>
            <person name="Wan P."/>
            <person name="Li L."/>
            <person name="Deng X."/>
            <person name="Kuang T."/>
            <person name="Xiang C."/>
            <person name="Zhu J.K."/>
            <person name="Oliver M.J."/>
            <person name="He Y."/>
        </authorList>
    </citation>
    <scope>NUCLEOTIDE SEQUENCE [LARGE SCALE GENOMIC DNA]</scope>
    <source>
        <strain evidence="2">cv. XS01</strain>
    </source>
</reference>
<keyword evidence="2" id="KW-1185">Reference proteome</keyword>
<proteinExistence type="predicted"/>
<protein>
    <submittedName>
        <fullName evidence="1">Uncharacterized protein</fullName>
    </submittedName>
</protein>
<organism evidence="1 2">
    <name type="scientific">Dorcoceras hygrometricum</name>
    <dbReference type="NCBI Taxonomy" id="472368"/>
    <lineage>
        <taxon>Eukaryota</taxon>
        <taxon>Viridiplantae</taxon>
        <taxon>Streptophyta</taxon>
        <taxon>Embryophyta</taxon>
        <taxon>Tracheophyta</taxon>
        <taxon>Spermatophyta</taxon>
        <taxon>Magnoliopsida</taxon>
        <taxon>eudicotyledons</taxon>
        <taxon>Gunneridae</taxon>
        <taxon>Pentapetalae</taxon>
        <taxon>asterids</taxon>
        <taxon>lamiids</taxon>
        <taxon>Lamiales</taxon>
        <taxon>Gesneriaceae</taxon>
        <taxon>Didymocarpoideae</taxon>
        <taxon>Trichosporeae</taxon>
        <taxon>Loxocarpinae</taxon>
        <taxon>Dorcoceras</taxon>
    </lineage>
</organism>
<dbReference type="Proteomes" id="UP000250235">
    <property type="component" value="Unassembled WGS sequence"/>
</dbReference>
<name>A0A2Z7BKU5_9LAMI</name>